<dbReference type="RefSeq" id="XP_019045015.1">
    <property type="nucleotide sequence ID" value="XM_019193538.1"/>
</dbReference>
<dbReference type="VEuPathDB" id="FungiDB:I302_06931"/>
<reference evidence="2" key="1">
    <citation type="submission" date="2013-07" db="EMBL/GenBank/DDBJ databases">
        <title>The Genome Sequence of Cryptococcus bestiolae CBS10118.</title>
        <authorList>
            <consortium name="The Broad Institute Genome Sequencing Platform"/>
            <person name="Cuomo C."/>
            <person name="Litvintseva A."/>
            <person name="Chen Y."/>
            <person name="Heitman J."/>
            <person name="Sun S."/>
            <person name="Springer D."/>
            <person name="Dromer F."/>
            <person name="Young S.K."/>
            <person name="Zeng Q."/>
            <person name="Gargeya S."/>
            <person name="Fitzgerald M."/>
            <person name="Abouelleil A."/>
            <person name="Alvarado L."/>
            <person name="Berlin A.M."/>
            <person name="Chapman S.B."/>
            <person name="Dewar J."/>
            <person name="Goldberg J."/>
            <person name="Griggs A."/>
            <person name="Gujja S."/>
            <person name="Hansen M."/>
            <person name="Howarth C."/>
            <person name="Imamovic A."/>
            <person name="Larimer J."/>
            <person name="McCowan C."/>
            <person name="Murphy C."/>
            <person name="Pearson M."/>
            <person name="Priest M."/>
            <person name="Roberts A."/>
            <person name="Saif S."/>
            <person name="Shea T."/>
            <person name="Sykes S."/>
            <person name="Wortman J."/>
            <person name="Nusbaum C."/>
            <person name="Birren B."/>
        </authorList>
    </citation>
    <scope>NUCLEOTIDE SEQUENCE [LARGE SCALE GENOMIC DNA]</scope>
    <source>
        <strain evidence="2">CBS 10118</strain>
    </source>
</reference>
<evidence type="ECO:0000313" key="3">
    <source>
        <dbReference type="EMBL" id="WVW85295.1"/>
    </source>
</evidence>
<name>A0A1B9FYV4_9TREE</name>
<reference evidence="3" key="4">
    <citation type="submission" date="2024-02" db="EMBL/GenBank/DDBJ databases">
        <title>Comparative genomics of Cryptococcus and Kwoniella reveals pathogenesis evolution and contrasting modes of karyotype evolution via chromosome fusion or intercentromeric recombination.</title>
        <authorList>
            <person name="Coelho M.A."/>
            <person name="David-Palma M."/>
            <person name="Shea T."/>
            <person name="Bowers K."/>
            <person name="McGinley-Smith S."/>
            <person name="Mohammad A.W."/>
            <person name="Gnirke A."/>
            <person name="Yurkov A.M."/>
            <person name="Nowrousian M."/>
            <person name="Sun S."/>
            <person name="Cuomo C.A."/>
            <person name="Heitman J."/>
        </authorList>
    </citation>
    <scope>NUCLEOTIDE SEQUENCE</scope>
    <source>
        <strain evidence="3">CBS 10118</strain>
    </source>
</reference>
<dbReference type="EMBL" id="KI894023">
    <property type="protein sequence ID" value="OCF23945.1"/>
    <property type="molecule type" value="Genomic_DNA"/>
</dbReference>
<protein>
    <submittedName>
        <fullName evidence="2">Uncharacterized protein</fullName>
    </submittedName>
</protein>
<dbReference type="AlphaFoldDB" id="A0A1B9FYV4"/>
<organism evidence="2">
    <name type="scientific">Kwoniella bestiolae CBS 10118</name>
    <dbReference type="NCBI Taxonomy" id="1296100"/>
    <lineage>
        <taxon>Eukaryota</taxon>
        <taxon>Fungi</taxon>
        <taxon>Dikarya</taxon>
        <taxon>Basidiomycota</taxon>
        <taxon>Agaricomycotina</taxon>
        <taxon>Tremellomycetes</taxon>
        <taxon>Tremellales</taxon>
        <taxon>Cryptococcaceae</taxon>
        <taxon>Kwoniella</taxon>
    </lineage>
</organism>
<evidence type="ECO:0000313" key="2">
    <source>
        <dbReference type="EMBL" id="OCF23945.1"/>
    </source>
</evidence>
<dbReference type="EMBL" id="CP144546">
    <property type="protein sequence ID" value="WVW85295.1"/>
    <property type="molecule type" value="Genomic_DNA"/>
</dbReference>
<evidence type="ECO:0000256" key="1">
    <source>
        <dbReference type="SAM" id="MobiDB-lite"/>
    </source>
</evidence>
<sequence>MTFTLPNLESRDVIDSWVSNATMELKLKDTPGDPSDNSSCPFRSVVVPSVTWLIDPPAGAESTEGSHEGSEGGKAWTFTERDDDAARKFQLWQGDHVKVSPWREVFVPSTNGDSIPRQVWLQIRKGRNDPDMAMLSRYEADDDEATIMRDTISAMKNSKRTGEWPSFGTDSPPIFHGANVTSGCSTLIPDNSQADRSAKGPVFLLPNGVEWLDSDGTYHGPVRCFTSTQL</sequence>
<dbReference type="GeneID" id="30211330"/>
<feature type="region of interest" description="Disordered" evidence="1">
    <location>
        <begin position="55"/>
        <end position="74"/>
    </location>
</feature>
<proteinExistence type="predicted"/>
<evidence type="ECO:0000313" key="4">
    <source>
        <dbReference type="Proteomes" id="UP000092730"/>
    </source>
</evidence>
<accession>A0A1B9FYV4</accession>
<reference evidence="3" key="2">
    <citation type="submission" date="2013-07" db="EMBL/GenBank/DDBJ databases">
        <authorList>
            <consortium name="The Broad Institute Genome Sequencing Platform"/>
            <person name="Cuomo C."/>
            <person name="Litvintseva A."/>
            <person name="Chen Y."/>
            <person name="Heitman J."/>
            <person name="Sun S."/>
            <person name="Springer D."/>
            <person name="Dromer F."/>
            <person name="Young S.K."/>
            <person name="Zeng Q."/>
            <person name="Gargeya S."/>
            <person name="Fitzgerald M."/>
            <person name="Abouelleil A."/>
            <person name="Alvarado L."/>
            <person name="Berlin A.M."/>
            <person name="Chapman S.B."/>
            <person name="Dewar J."/>
            <person name="Goldberg J."/>
            <person name="Griggs A."/>
            <person name="Gujja S."/>
            <person name="Hansen M."/>
            <person name="Howarth C."/>
            <person name="Imamovic A."/>
            <person name="Larimer J."/>
            <person name="McCowan C."/>
            <person name="Murphy C."/>
            <person name="Pearson M."/>
            <person name="Priest M."/>
            <person name="Roberts A."/>
            <person name="Saif S."/>
            <person name="Shea T."/>
            <person name="Sykes S."/>
            <person name="Wortman J."/>
            <person name="Nusbaum C."/>
            <person name="Birren B."/>
        </authorList>
    </citation>
    <scope>NUCLEOTIDE SEQUENCE</scope>
    <source>
        <strain evidence="3">CBS 10118</strain>
    </source>
</reference>
<keyword evidence="4" id="KW-1185">Reference proteome</keyword>
<dbReference type="KEGG" id="kbi:30211330"/>
<reference evidence="2" key="3">
    <citation type="submission" date="2014-01" db="EMBL/GenBank/DDBJ databases">
        <title>Evolution of pathogenesis and genome organization in the Tremellales.</title>
        <authorList>
            <person name="Cuomo C."/>
            <person name="Litvintseva A."/>
            <person name="Heitman J."/>
            <person name="Chen Y."/>
            <person name="Sun S."/>
            <person name="Springer D."/>
            <person name="Dromer F."/>
            <person name="Young S."/>
            <person name="Zeng Q."/>
            <person name="Chapman S."/>
            <person name="Gujja S."/>
            <person name="Saif S."/>
            <person name="Birren B."/>
        </authorList>
    </citation>
    <scope>NUCLEOTIDE SEQUENCE</scope>
    <source>
        <strain evidence="2">CBS 10118</strain>
    </source>
</reference>
<gene>
    <name evidence="2" type="ORF">I302_06931</name>
    <name evidence="3" type="ORF">I302_107333</name>
</gene>
<dbReference type="Proteomes" id="UP000092730">
    <property type="component" value="Chromosome 6"/>
</dbReference>